<dbReference type="InterPro" id="IPR006311">
    <property type="entry name" value="TAT_signal"/>
</dbReference>
<evidence type="ECO:0000259" key="2">
    <source>
        <dbReference type="Pfam" id="PF01261"/>
    </source>
</evidence>
<gene>
    <name evidence="3" type="ORF">SAMN03080601_03407</name>
</gene>
<dbReference type="PANTHER" id="PTHR12110">
    <property type="entry name" value="HYDROXYPYRUVATE ISOMERASE"/>
    <property type="match status" value="1"/>
</dbReference>
<evidence type="ECO:0000313" key="3">
    <source>
        <dbReference type="EMBL" id="SKC24114.1"/>
    </source>
</evidence>
<dbReference type="OrthoDB" id="9798407at2"/>
<dbReference type="InterPro" id="IPR013022">
    <property type="entry name" value="Xyl_isomerase-like_TIM-brl"/>
</dbReference>
<dbReference type="AlphaFoldDB" id="A0A1T5HTV9"/>
<dbReference type="RefSeq" id="WP_079559062.1">
    <property type="nucleotide sequence ID" value="NZ_CP021904.1"/>
</dbReference>
<feature type="signal peptide" evidence="1">
    <location>
        <begin position="1"/>
        <end position="32"/>
    </location>
</feature>
<evidence type="ECO:0000313" key="4">
    <source>
        <dbReference type="Proteomes" id="UP000191055"/>
    </source>
</evidence>
<dbReference type="KEGG" id="asx:CDL62_14450"/>
<feature type="chain" id="PRO_5013001804" evidence="1">
    <location>
        <begin position="33"/>
        <end position="300"/>
    </location>
</feature>
<keyword evidence="3" id="KW-0413">Isomerase</keyword>
<name>A0A1T5HTV9_9BACT</name>
<dbReference type="Proteomes" id="UP000191055">
    <property type="component" value="Unassembled WGS sequence"/>
</dbReference>
<protein>
    <submittedName>
        <fullName evidence="3">Sugar phosphate isomerase/epimerase</fullName>
    </submittedName>
</protein>
<keyword evidence="1" id="KW-0732">Signal</keyword>
<dbReference type="STRING" id="889453.SAMN03080601_03407"/>
<dbReference type="PANTHER" id="PTHR12110:SF41">
    <property type="entry name" value="INOSOSE DEHYDRATASE"/>
    <property type="match status" value="1"/>
</dbReference>
<dbReference type="SUPFAM" id="SSF51658">
    <property type="entry name" value="Xylose isomerase-like"/>
    <property type="match status" value="1"/>
</dbReference>
<feature type="domain" description="Xylose isomerase-like TIM barrel" evidence="2">
    <location>
        <begin position="63"/>
        <end position="277"/>
    </location>
</feature>
<dbReference type="EMBL" id="FUYV01000030">
    <property type="protein sequence ID" value="SKC24114.1"/>
    <property type="molecule type" value="Genomic_DNA"/>
</dbReference>
<sequence>MKIKNRREFIKTTSLGVLGAALLSKYGMSACASPQAPAAIKSGIGIQLYTIRDAMSQDVPGTLKKVADIGYQYLELAGYNNGQFYGYSPAEFKKLVGDLGMEIISSHTGVEVKGVDTSNVDIMAEAHAELGVKYCVQPWLVEERRVSADSYRQFVEELNIIGDVFKRYGIRFAYHNHDFEFFEVDGLIPYTDIFLKEGNPDLLTFELDHYWVARAGFNSVDLMKQFPGRFELWHIKDMEDSEDQFFAPVGEGIIDYKAIMEVADVAGMKYFFVEQDATRDGRAMEAIETSFKNMQNKILI</sequence>
<dbReference type="Pfam" id="PF01261">
    <property type="entry name" value="AP_endonuc_2"/>
    <property type="match status" value="1"/>
</dbReference>
<reference evidence="4" key="1">
    <citation type="submission" date="2017-02" db="EMBL/GenBank/DDBJ databases">
        <authorList>
            <person name="Varghese N."/>
            <person name="Submissions S."/>
        </authorList>
    </citation>
    <scope>NUCLEOTIDE SEQUENCE [LARGE SCALE GENOMIC DNA]</scope>
    <source>
        <strain evidence="4">DSM 24412</strain>
    </source>
</reference>
<dbReference type="InterPro" id="IPR036237">
    <property type="entry name" value="Xyl_isomerase-like_sf"/>
</dbReference>
<dbReference type="Gene3D" id="3.20.20.150">
    <property type="entry name" value="Divalent-metal-dependent TIM barrel enzymes"/>
    <property type="match status" value="1"/>
</dbReference>
<accession>A0A1T5HTV9</accession>
<evidence type="ECO:0000256" key="1">
    <source>
        <dbReference type="SAM" id="SignalP"/>
    </source>
</evidence>
<dbReference type="PROSITE" id="PS51318">
    <property type="entry name" value="TAT"/>
    <property type="match status" value="1"/>
</dbReference>
<dbReference type="InterPro" id="IPR050312">
    <property type="entry name" value="IolE/XylAMocC-like"/>
</dbReference>
<organism evidence="3 4">
    <name type="scientific">Alkalitalea saponilacus</name>
    <dbReference type="NCBI Taxonomy" id="889453"/>
    <lineage>
        <taxon>Bacteria</taxon>
        <taxon>Pseudomonadati</taxon>
        <taxon>Bacteroidota</taxon>
        <taxon>Bacteroidia</taxon>
        <taxon>Marinilabiliales</taxon>
        <taxon>Marinilabiliaceae</taxon>
        <taxon>Alkalitalea</taxon>
    </lineage>
</organism>
<keyword evidence="4" id="KW-1185">Reference proteome</keyword>
<proteinExistence type="predicted"/>
<dbReference type="GO" id="GO:0016853">
    <property type="term" value="F:isomerase activity"/>
    <property type="evidence" value="ECO:0007669"/>
    <property type="project" value="UniProtKB-KW"/>
</dbReference>